<keyword evidence="2" id="KW-1185">Reference proteome</keyword>
<dbReference type="EMBL" id="OOIL02000890">
    <property type="protein sequence ID" value="VFQ70427.1"/>
    <property type="molecule type" value="Genomic_DNA"/>
</dbReference>
<name>A0A484L279_9ASTE</name>
<evidence type="ECO:0000313" key="1">
    <source>
        <dbReference type="EMBL" id="VFQ70427.1"/>
    </source>
</evidence>
<accession>A0A484L279</accession>
<gene>
    <name evidence="1" type="ORF">CCAM_LOCUS12203</name>
</gene>
<evidence type="ECO:0000313" key="2">
    <source>
        <dbReference type="Proteomes" id="UP000595140"/>
    </source>
</evidence>
<dbReference type="Proteomes" id="UP000595140">
    <property type="component" value="Unassembled WGS sequence"/>
</dbReference>
<proteinExistence type="predicted"/>
<reference evidence="1 2" key="1">
    <citation type="submission" date="2018-04" db="EMBL/GenBank/DDBJ databases">
        <authorList>
            <person name="Vogel A."/>
        </authorList>
    </citation>
    <scope>NUCLEOTIDE SEQUENCE [LARGE SCALE GENOMIC DNA]</scope>
</reference>
<sequence>MTDSTRPEFDILDSEGLEYHHWVSDVEMAFVAKDFSGTLKDPSELEDAPSEKVKANVLMFLRRHIDPSLCWEYLQLKTPKNSGVPLRDALGIFMILCSQN</sequence>
<protein>
    <submittedName>
        <fullName evidence="1">Uncharacterized protein</fullName>
    </submittedName>
</protein>
<organism evidence="1 2">
    <name type="scientific">Cuscuta campestris</name>
    <dbReference type="NCBI Taxonomy" id="132261"/>
    <lineage>
        <taxon>Eukaryota</taxon>
        <taxon>Viridiplantae</taxon>
        <taxon>Streptophyta</taxon>
        <taxon>Embryophyta</taxon>
        <taxon>Tracheophyta</taxon>
        <taxon>Spermatophyta</taxon>
        <taxon>Magnoliopsida</taxon>
        <taxon>eudicotyledons</taxon>
        <taxon>Gunneridae</taxon>
        <taxon>Pentapetalae</taxon>
        <taxon>asterids</taxon>
        <taxon>lamiids</taxon>
        <taxon>Solanales</taxon>
        <taxon>Convolvulaceae</taxon>
        <taxon>Cuscuteae</taxon>
        <taxon>Cuscuta</taxon>
        <taxon>Cuscuta subgen. Grammica</taxon>
        <taxon>Cuscuta sect. Cleistogrammica</taxon>
    </lineage>
</organism>
<dbReference type="OrthoDB" id="659512at2759"/>
<dbReference type="AlphaFoldDB" id="A0A484L279"/>